<keyword evidence="2" id="KW-1185">Reference proteome</keyword>
<gene>
    <name evidence="3 4" type="primary">LOC114431589</name>
</gene>
<accession>A0A6P7HH64</accession>
<dbReference type="AlphaFoldDB" id="A0A6P7HH64"/>
<dbReference type="OrthoDB" id="9948435at2759"/>
<feature type="compositionally biased region" description="Polar residues" evidence="1">
    <location>
        <begin position="267"/>
        <end position="284"/>
    </location>
</feature>
<feature type="compositionally biased region" description="Low complexity" evidence="1">
    <location>
        <begin position="291"/>
        <end position="308"/>
    </location>
</feature>
<evidence type="ECO:0000256" key="1">
    <source>
        <dbReference type="SAM" id="MobiDB-lite"/>
    </source>
</evidence>
<feature type="compositionally biased region" description="Low complexity" evidence="1">
    <location>
        <begin position="105"/>
        <end position="116"/>
    </location>
</feature>
<dbReference type="RefSeq" id="XP_028254946.1">
    <property type="nucleotide sequence ID" value="XM_028399145.1"/>
</dbReference>
<dbReference type="RefSeq" id="XP_028254945.1">
    <property type="nucleotide sequence ID" value="XM_028399144.1"/>
</dbReference>
<name>A0A6P7HH64_9TELE</name>
<dbReference type="Proteomes" id="UP000515145">
    <property type="component" value="Chromosome 2"/>
</dbReference>
<dbReference type="GeneID" id="114431589"/>
<protein>
    <submittedName>
        <fullName evidence="3 4">Uncharacterized protein LOC114431589</fullName>
    </submittedName>
</protein>
<reference evidence="3 4" key="1">
    <citation type="submission" date="2025-04" db="UniProtKB">
        <authorList>
            <consortium name="RefSeq"/>
        </authorList>
    </citation>
    <scope>IDENTIFICATION</scope>
</reference>
<feature type="region of interest" description="Disordered" evidence="1">
    <location>
        <begin position="256"/>
        <end position="355"/>
    </location>
</feature>
<dbReference type="PANTHER" id="PTHR15225">
    <property type="entry name" value="INTERFERON-INDUCED PROTEIN 35/NMI N-MYC/STAT INTERACTING PROTEIN"/>
    <property type="match status" value="1"/>
</dbReference>
<feature type="compositionally biased region" description="Basic and acidic residues" evidence="1">
    <location>
        <begin position="85"/>
        <end position="98"/>
    </location>
</feature>
<proteinExistence type="predicted"/>
<evidence type="ECO:0000313" key="3">
    <source>
        <dbReference type="RefSeq" id="XP_028254945.1"/>
    </source>
</evidence>
<dbReference type="PANTHER" id="PTHR15225:SF8">
    <property type="entry name" value="RNA-BINDING PROTEIN 43"/>
    <property type="match status" value="1"/>
</dbReference>
<evidence type="ECO:0000313" key="4">
    <source>
        <dbReference type="RefSeq" id="XP_028254946.1"/>
    </source>
</evidence>
<evidence type="ECO:0000313" key="2">
    <source>
        <dbReference type="Proteomes" id="UP000515145"/>
    </source>
</evidence>
<organism evidence="2 3">
    <name type="scientific">Parambassis ranga</name>
    <name type="common">Indian glassy fish</name>
    <dbReference type="NCBI Taxonomy" id="210632"/>
    <lineage>
        <taxon>Eukaryota</taxon>
        <taxon>Metazoa</taxon>
        <taxon>Chordata</taxon>
        <taxon>Craniata</taxon>
        <taxon>Vertebrata</taxon>
        <taxon>Euteleostomi</taxon>
        <taxon>Actinopterygii</taxon>
        <taxon>Neopterygii</taxon>
        <taxon>Teleostei</taxon>
        <taxon>Neoteleostei</taxon>
        <taxon>Acanthomorphata</taxon>
        <taxon>Ovalentaria</taxon>
        <taxon>Ambassidae</taxon>
        <taxon>Parambassis</taxon>
    </lineage>
</organism>
<sequence length="379" mass="42097">MQKMDYPVEATVHLNHFQDVSEVRRLLRSHGFQIVELGRGQVRVKGVFWKLVDVQADLELLRRSQPRTASSIQAISPGAVPKYHNNNDRSRPQSRDKYPNFFAASPSSSPRSSPVSQHHRAAVSPAPSRHRSESFVVDADVFTYAKHLRKRDMDTILNGHNVEIQVKESDESTVITLKGRSSKTAANKLQDLLENLTKSLRTQEVPREDMAHEGTALLEKIRKDKNVYGLVLVCEMSDRLHLIGPSGKSYELKQRLLGRKSDPSGRTGRSSSLPPTNRNNTGRENSARARGFSPQRAPAAAAASAAAPPFSPSPPPQAQSGASRRRSFSESHEQKEAQRAAGGGPEKEKKHNASSINILPHLLDVKNITVKLFKIRKKK</sequence>
<feature type="compositionally biased region" description="Basic and acidic residues" evidence="1">
    <location>
        <begin position="327"/>
        <end position="338"/>
    </location>
</feature>
<feature type="region of interest" description="Disordered" evidence="1">
    <location>
        <begin position="67"/>
        <end position="130"/>
    </location>
</feature>
<dbReference type="CTD" id="375287"/>